<proteinExistence type="predicted"/>
<dbReference type="PANTHER" id="PTHR38755:SF1">
    <property type="entry name" value="METHYLENE-TETRAHYDROFOLATE REDUCTASE C-TERMINAL DOMAIN-CONTAINING PROTEIN"/>
    <property type="match status" value="1"/>
</dbReference>
<organism evidence="2 3">
    <name type="scientific">Methanolapillus ohkumae</name>
    <dbReference type="NCBI Taxonomy" id="3028298"/>
    <lineage>
        <taxon>Archaea</taxon>
        <taxon>Methanobacteriati</taxon>
        <taxon>Methanobacteriota</taxon>
        <taxon>Stenosarchaea group</taxon>
        <taxon>Methanomicrobia</taxon>
        <taxon>Methanosarcinales</taxon>
        <taxon>Methanosarcinaceae</taxon>
        <taxon>Methanolapillus</taxon>
    </lineage>
</organism>
<name>A0AA96ZXS3_9EURY</name>
<dbReference type="AlphaFoldDB" id="A0AA96ZXS3"/>
<gene>
    <name evidence="2" type="ORF">MsAm2_11620</name>
</gene>
<dbReference type="EMBL" id="CP131061">
    <property type="protein sequence ID" value="WNY27367.1"/>
    <property type="molecule type" value="Genomic_DNA"/>
</dbReference>
<evidence type="ECO:0000313" key="3">
    <source>
        <dbReference type="Proteomes" id="UP001304970"/>
    </source>
</evidence>
<evidence type="ECO:0000259" key="1">
    <source>
        <dbReference type="Pfam" id="PF12225"/>
    </source>
</evidence>
<feature type="domain" description="Methylene-tetrahydrofolate reductase C-terminal-like" evidence="1">
    <location>
        <begin position="111"/>
        <end position="201"/>
    </location>
</feature>
<keyword evidence="3" id="KW-1185">Reference proteome</keyword>
<dbReference type="PANTHER" id="PTHR38755">
    <property type="entry name" value="5,10-METHYLENETETRAHYDROFOLATE REDUCTASE"/>
    <property type="match status" value="1"/>
</dbReference>
<accession>A0AA96ZXS3</accession>
<protein>
    <recommendedName>
        <fullName evidence="1">Methylene-tetrahydrofolate reductase C-terminal-like domain-containing protein</fullName>
    </recommendedName>
</protein>
<dbReference type="Pfam" id="PF12225">
    <property type="entry name" value="DUF5981"/>
    <property type="match status" value="1"/>
</dbReference>
<sequence>MIITKAKPIEEILPFLEGKERIFLVGCNVCAAKMKTGGEPEVLALFDYLTGLDYNVIGWAVPTAACSVRSYESLVEKNEKLKEADCVLVMACGSGTSVIASILDLPVTGTNDTLSLGGQIGSSAINHLCSLCGDCNIGDYSGICPNACCPKSQINGPCGGSKNGMCEVSKTSECVWYIIEKRMKTVQTLPILNKIKPPKDHFV</sequence>
<dbReference type="InterPro" id="IPR022026">
    <property type="entry name" value="DUF5981"/>
</dbReference>
<dbReference type="Proteomes" id="UP001304970">
    <property type="component" value="Chromosome"/>
</dbReference>
<reference evidence="2 3" key="1">
    <citation type="submission" date="2023-07" db="EMBL/GenBank/DDBJ databases">
        <title>Closed genome sequence of Methanosarcinaceae archaeon Am2.</title>
        <authorList>
            <person name="Poehlein A."/>
            <person name="Protasov E."/>
            <person name="Platt K."/>
            <person name="Reeh H."/>
            <person name="Daniel R."/>
            <person name="Brune A."/>
        </authorList>
    </citation>
    <scope>NUCLEOTIDE SEQUENCE [LARGE SCALE GENOMIC DNA]</scope>
    <source>
        <strain evidence="2 3">Am2</strain>
    </source>
</reference>
<dbReference type="GeneID" id="89228589"/>
<evidence type="ECO:0000313" key="2">
    <source>
        <dbReference type="EMBL" id="WNY27367.1"/>
    </source>
</evidence>
<dbReference type="RefSeq" id="WP_338097346.1">
    <property type="nucleotide sequence ID" value="NZ_CP131061.1"/>
</dbReference>